<dbReference type="RefSeq" id="WP_105037337.1">
    <property type="nucleotide sequence ID" value="NZ_PPSL01000001.1"/>
</dbReference>
<dbReference type="Proteomes" id="UP000239872">
    <property type="component" value="Unassembled WGS sequence"/>
</dbReference>
<evidence type="ECO:0000256" key="5">
    <source>
        <dbReference type="PROSITE-ProRule" id="PRU00277"/>
    </source>
</evidence>
<evidence type="ECO:0000256" key="2">
    <source>
        <dbReference type="ARBA" id="ARBA00006577"/>
    </source>
</evidence>
<keyword evidence="4 5" id="KW-0413">Isomerase</keyword>
<gene>
    <name evidence="10" type="ORF">CJD36_001505</name>
</gene>
<evidence type="ECO:0000259" key="9">
    <source>
        <dbReference type="PROSITE" id="PS50059"/>
    </source>
</evidence>
<name>A0A2S7SZS2_9BACT</name>
<dbReference type="InterPro" id="IPR046357">
    <property type="entry name" value="PPIase_dom_sf"/>
</dbReference>
<organism evidence="10 11">
    <name type="scientific">Flavipsychrobacter stenotrophus</name>
    <dbReference type="NCBI Taxonomy" id="2077091"/>
    <lineage>
        <taxon>Bacteria</taxon>
        <taxon>Pseudomonadati</taxon>
        <taxon>Bacteroidota</taxon>
        <taxon>Chitinophagia</taxon>
        <taxon>Chitinophagales</taxon>
        <taxon>Chitinophagaceae</taxon>
        <taxon>Flavipsychrobacter</taxon>
    </lineage>
</organism>
<dbReference type="GO" id="GO:0003755">
    <property type="term" value="F:peptidyl-prolyl cis-trans isomerase activity"/>
    <property type="evidence" value="ECO:0007669"/>
    <property type="project" value="UniProtKB-UniRule"/>
</dbReference>
<comment type="similarity">
    <text evidence="2 6">Belongs to the FKBP-type PPIase family.</text>
</comment>
<protein>
    <recommendedName>
        <fullName evidence="6">Peptidyl-prolyl cis-trans isomerase</fullName>
        <ecNumber evidence="6">5.2.1.8</ecNumber>
    </recommendedName>
</protein>
<dbReference type="PANTHER" id="PTHR43811">
    <property type="entry name" value="FKBP-TYPE PEPTIDYL-PROLYL CIS-TRANS ISOMERASE FKPA"/>
    <property type="match status" value="1"/>
</dbReference>
<accession>A0A2S7SZS2</accession>
<comment type="catalytic activity">
    <reaction evidence="1 5 6">
        <text>[protein]-peptidylproline (omega=180) = [protein]-peptidylproline (omega=0)</text>
        <dbReference type="Rhea" id="RHEA:16237"/>
        <dbReference type="Rhea" id="RHEA-COMP:10747"/>
        <dbReference type="Rhea" id="RHEA-COMP:10748"/>
        <dbReference type="ChEBI" id="CHEBI:83833"/>
        <dbReference type="ChEBI" id="CHEBI:83834"/>
        <dbReference type="EC" id="5.2.1.8"/>
    </reaction>
</comment>
<evidence type="ECO:0000256" key="3">
    <source>
        <dbReference type="ARBA" id="ARBA00023110"/>
    </source>
</evidence>
<feature type="chain" id="PRO_5015497173" description="Peptidyl-prolyl cis-trans isomerase" evidence="8">
    <location>
        <begin position="24"/>
        <end position="292"/>
    </location>
</feature>
<dbReference type="InterPro" id="IPR001179">
    <property type="entry name" value="PPIase_FKBP_dom"/>
</dbReference>
<dbReference type="PROSITE" id="PS50059">
    <property type="entry name" value="FKBP_PPIASE"/>
    <property type="match status" value="1"/>
</dbReference>
<dbReference type="EC" id="5.2.1.8" evidence="6"/>
<evidence type="ECO:0000256" key="8">
    <source>
        <dbReference type="SAM" id="SignalP"/>
    </source>
</evidence>
<dbReference type="AlphaFoldDB" id="A0A2S7SZS2"/>
<keyword evidence="7" id="KW-0175">Coiled coil</keyword>
<evidence type="ECO:0000256" key="6">
    <source>
        <dbReference type="RuleBase" id="RU003915"/>
    </source>
</evidence>
<proteinExistence type="inferred from homology"/>
<dbReference type="PANTHER" id="PTHR43811:SF19">
    <property type="entry name" value="39 KDA FK506-BINDING NUCLEAR PROTEIN"/>
    <property type="match status" value="1"/>
</dbReference>
<evidence type="ECO:0000256" key="4">
    <source>
        <dbReference type="ARBA" id="ARBA00023235"/>
    </source>
</evidence>
<feature type="domain" description="PPIase FKBP-type" evidence="9">
    <location>
        <begin position="206"/>
        <end position="292"/>
    </location>
</feature>
<sequence length="292" mass="31641">MTKAIFLLALALPCSGFCQQQNATQAFSYADGIEFKMVKDVPGKNAVESDILEMNVLWKVGKNDGVSEDSLVLDTRKMNNGRPITMPLVPAKFRGDMSTGLALMSAGDSGVIRVSVDSMKKNLNGQPMPPFGRPGEYYIYEVSMISVKSKADAEKAEQKKAAQQAEEDERQLKAYFASKHIVAKKLPSGVYYTIKTPGTGANISKGKTVSIIYTGKTMDGKTFDSNVGKDLLKFEVGKAMVIPGMDESMLIMKKGTKGTLYIPSGLAYGDHGNGPIAPNAILIFDMEIKDVK</sequence>
<evidence type="ECO:0000313" key="10">
    <source>
        <dbReference type="EMBL" id="PQJ12453.1"/>
    </source>
</evidence>
<keyword evidence="8" id="KW-0732">Signal</keyword>
<evidence type="ECO:0000256" key="1">
    <source>
        <dbReference type="ARBA" id="ARBA00000971"/>
    </source>
</evidence>
<evidence type="ECO:0000313" key="11">
    <source>
        <dbReference type="Proteomes" id="UP000239872"/>
    </source>
</evidence>
<dbReference type="EMBL" id="PPSL01000001">
    <property type="protein sequence ID" value="PQJ12453.1"/>
    <property type="molecule type" value="Genomic_DNA"/>
</dbReference>
<keyword evidence="3 5" id="KW-0697">Rotamase</keyword>
<feature type="signal peptide" evidence="8">
    <location>
        <begin position="1"/>
        <end position="23"/>
    </location>
</feature>
<keyword evidence="11" id="KW-1185">Reference proteome</keyword>
<reference evidence="10 11" key="1">
    <citation type="submission" date="2018-01" db="EMBL/GenBank/DDBJ databases">
        <title>A novel member of the phylum Bacteroidetes isolated from glacier ice.</title>
        <authorList>
            <person name="Liu Q."/>
            <person name="Xin Y.-H."/>
        </authorList>
    </citation>
    <scope>NUCLEOTIDE SEQUENCE [LARGE SCALE GENOMIC DNA]</scope>
    <source>
        <strain evidence="10 11">RB1R16</strain>
    </source>
</reference>
<dbReference type="Gene3D" id="3.10.50.40">
    <property type="match status" value="1"/>
</dbReference>
<dbReference type="OrthoDB" id="9814548at2"/>
<dbReference type="Pfam" id="PF00254">
    <property type="entry name" value="FKBP_C"/>
    <property type="match status" value="1"/>
</dbReference>
<feature type="coiled-coil region" evidence="7">
    <location>
        <begin position="146"/>
        <end position="175"/>
    </location>
</feature>
<evidence type="ECO:0000256" key="7">
    <source>
        <dbReference type="SAM" id="Coils"/>
    </source>
</evidence>
<comment type="caution">
    <text evidence="10">The sequence shown here is derived from an EMBL/GenBank/DDBJ whole genome shotgun (WGS) entry which is preliminary data.</text>
</comment>
<dbReference type="SUPFAM" id="SSF54534">
    <property type="entry name" value="FKBP-like"/>
    <property type="match status" value="1"/>
</dbReference>